<evidence type="ECO:0000313" key="3">
    <source>
        <dbReference type="Proteomes" id="UP001500618"/>
    </source>
</evidence>
<feature type="transmembrane region" description="Helical" evidence="1">
    <location>
        <begin position="75"/>
        <end position="95"/>
    </location>
</feature>
<keyword evidence="1" id="KW-0812">Transmembrane</keyword>
<evidence type="ECO:0000256" key="1">
    <source>
        <dbReference type="SAM" id="Phobius"/>
    </source>
</evidence>
<dbReference type="EMBL" id="BAAANY010000015">
    <property type="protein sequence ID" value="GAA1687776.1"/>
    <property type="molecule type" value="Genomic_DNA"/>
</dbReference>
<proteinExistence type="predicted"/>
<feature type="transmembrane region" description="Helical" evidence="1">
    <location>
        <begin position="43"/>
        <end position="63"/>
    </location>
</feature>
<gene>
    <name evidence="2" type="ORF">GCM10009765_41570</name>
</gene>
<feature type="transmembrane region" description="Helical" evidence="1">
    <location>
        <begin position="110"/>
        <end position="132"/>
    </location>
</feature>
<sequence>MLPTLFGRIQIRIVLLLVVGGFWTTLLTPILPGLQGSIGLRYATTYMILVTTIVVGILWELLYHLLMQFRWEKDWPTFFGLVTIIPEGLLIWGLLKLNLVPFIHGPDVPLLAFIILFVIVWIAQWLTANGPLRVPFVRWRFRGGRFV</sequence>
<accession>A0ABN2HGZ1</accession>
<evidence type="ECO:0000313" key="2">
    <source>
        <dbReference type="EMBL" id="GAA1687776.1"/>
    </source>
</evidence>
<dbReference type="RefSeq" id="WP_163569578.1">
    <property type="nucleotide sequence ID" value="NZ_BAAANY010000015.1"/>
</dbReference>
<keyword evidence="1" id="KW-1133">Transmembrane helix</keyword>
<reference evidence="2 3" key="1">
    <citation type="journal article" date="2019" name="Int. J. Syst. Evol. Microbiol.">
        <title>The Global Catalogue of Microorganisms (GCM) 10K type strain sequencing project: providing services to taxonomists for standard genome sequencing and annotation.</title>
        <authorList>
            <consortium name="The Broad Institute Genomics Platform"/>
            <consortium name="The Broad Institute Genome Sequencing Center for Infectious Disease"/>
            <person name="Wu L."/>
            <person name="Ma J."/>
        </authorList>
    </citation>
    <scope>NUCLEOTIDE SEQUENCE [LARGE SCALE GENOMIC DNA]</scope>
    <source>
        <strain evidence="2 3">JCM 14718</strain>
    </source>
</reference>
<keyword evidence="3" id="KW-1185">Reference proteome</keyword>
<comment type="caution">
    <text evidence="2">The sequence shown here is derived from an EMBL/GenBank/DDBJ whole genome shotgun (WGS) entry which is preliminary data.</text>
</comment>
<feature type="transmembrane region" description="Helical" evidence="1">
    <location>
        <begin position="12"/>
        <end position="31"/>
    </location>
</feature>
<keyword evidence="1" id="KW-0472">Membrane</keyword>
<name>A0ABN2HGZ1_9ACTN</name>
<protein>
    <submittedName>
        <fullName evidence="2">Uncharacterized protein</fullName>
    </submittedName>
</protein>
<organism evidence="2 3">
    <name type="scientific">Fodinicola feengrottensis</name>
    <dbReference type="NCBI Taxonomy" id="435914"/>
    <lineage>
        <taxon>Bacteria</taxon>
        <taxon>Bacillati</taxon>
        <taxon>Actinomycetota</taxon>
        <taxon>Actinomycetes</taxon>
        <taxon>Mycobacteriales</taxon>
        <taxon>Fodinicola</taxon>
    </lineage>
</organism>
<dbReference type="Proteomes" id="UP001500618">
    <property type="component" value="Unassembled WGS sequence"/>
</dbReference>